<evidence type="ECO:0000256" key="4">
    <source>
        <dbReference type="ARBA" id="ARBA00022605"/>
    </source>
</evidence>
<evidence type="ECO:0000256" key="7">
    <source>
        <dbReference type="ARBA" id="ARBA00022842"/>
    </source>
</evidence>
<comment type="catalytic activity">
    <reaction evidence="9">
        <text>O-phospho-L-serine + H2O = L-serine + phosphate</text>
        <dbReference type="Rhea" id="RHEA:21208"/>
        <dbReference type="ChEBI" id="CHEBI:15377"/>
        <dbReference type="ChEBI" id="CHEBI:33384"/>
        <dbReference type="ChEBI" id="CHEBI:43474"/>
        <dbReference type="ChEBI" id="CHEBI:57524"/>
        <dbReference type="EC" id="3.1.3.3"/>
    </reaction>
</comment>
<evidence type="ECO:0000313" key="12">
    <source>
        <dbReference type="Proteomes" id="UP000664073"/>
    </source>
</evidence>
<dbReference type="Proteomes" id="UP000664073">
    <property type="component" value="Unassembled WGS sequence"/>
</dbReference>
<dbReference type="AlphaFoldDB" id="A0A939HL27"/>
<evidence type="ECO:0000256" key="6">
    <source>
        <dbReference type="ARBA" id="ARBA00022801"/>
    </source>
</evidence>
<dbReference type="Gene3D" id="3.40.50.1000">
    <property type="entry name" value="HAD superfamily/HAD-like"/>
    <property type="match status" value="1"/>
</dbReference>
<evidence type="ECO:0000256" key="1">
    <source>
        <dbReference type="ARBA" id="ARBA00001946"/>
    </source>
</evidence>
<dbReference type="EMBL" id="JAFVMH010000010">
    <property type="protein sequence ID" value="MBO1326390.1"/>
    <property type="molecule type" value="Genomic_DNA"/>
</dbReference>
<evidence type="ECO:0000256" key="8">
    <source>
        <dbReference type="ARBA" id="ARBA00023299"/>
    </source>
</evidence>
<dbReference type="Pfam" id="PF12710">
    <property type="entry name" value="HAD"/>
    <property type="match status" value="1"/>
</dbReference>
<evidence type="ECO:0000256" key="3">
    <source>
        <dbReference type="ARBA" id="ARBA00012640"/>
    </source>
</evidence>
<protein>
    <recommendedName>
        <fullName evidence="3">phosphoserine phosphatase</fullName>
        <ecNumber evidence="3">3.1.3.3</ecNumber>
    </recommendedName>
</protein>
<evidence type="ECO:0000256" key="5">
    <source>
        <dbReference type="ARBA" id="ARBA00022723"/>
    </source>
</evidence>
<comment type="catalytic activity">
    <reaction evidence="10">
        <text>O-phospho-D-serine + H2O = D-serine + phosphate</text>
        <dbReference type="Rhea" id="RHEA:24873"/>
        <dbReference type="ChEBI" id="CHEBI:15377"/>
        <dbReference type="ChEBI" id="CHEBI:35247"/>
        <dbReference type="ChEBI" id="CHEBI:43474"/>
        <dbReference type="ChEBI" id="CHEBI:58680"/>
        <dbReference type="EC" id="3.1.3.3"/>
    </reaction>
</comment>
<keyword evidence="12" id="KW-1185">Reference proteome</keyword>
<comment type="pathway">
    <text evidence="2">Amino-acid biosynthesis; L-serine biosynthesis; L-serine from 3-phospho-D-glycerate: step 3/3.</text>
</comment>
<name>A0A939HL27_9PROT</name>
<dbReference type="NCBIfam" id="TIGR01488">
    <property type="entry name" value="HAD-SF-IB"/>
    <property type="match status" value="1"/>
</dbReference>
<evidence type="ECO:0000256" key="9">
    <source>
        <dbReference type="ARBA" id="ARBA00048138"/>
    </source>
</evidence>
<sequence>MTSLVLTLVARREATSLTPATIALARDAVSATGETVTLSAGEAVDIPSPATAWDSLPALRAELDTQAVDAILTPAQNRRKTLLVSDMDSTIVANETLDDIGVHAGLGDKIAAITTRSMNGELDFAASLRERVALLQGLPTSLLEKAWRDVTLNPGAVELVRTMRAHGARTALVSGGFTFFTARVAALCGFDENHANTLLTDAAGTTLTGQTGQPILGPDAKLHLLETLARSQAGLSAAPLPPHRTSPEGTIGAAAPASKLTGTWAGTLAGTLAIGDGANDLPMLRKAGLGLAFHAKPVVKRDIMAQINHTSLRTALFAQGYPASAFVSG</sequence>
<keyword evidence="4" id="KW-0028">Amino-acid biosynthesis</keyword>
<keyword evidence="6" id="KW-0378">Hydrolase</keyword>
<comment type="cofactor">
    <cofactor evidence="1">
        <name>Mg(2+)</name>
        <dbReference type="ChEBI" id="CHEBI:18420"/>
    </cofactor>
</comment>
<dbReference type="PANTHER" id="PTHR43344:SF2">
    <property type="entry name" value="PHOSPHOSERINE PHOSPHATASE"/>
    <property type="match status" value="1"/>
</dbReference>
<dbReference type="GO" id="GO:0005737">
    <property type="term" value="C:cytoplasm"/>
    <property type="evidence" value="ECO:0007669"/>
    <property type="project" value="TreeGrafter"/>
</dbReference>
<dbReference type="InterPro" id="IPR050582">
    <property type="entry name" value="HAD-like_SerB"/>
</dbReference>
<dbReference type="Pfam" id="PF08282">
    <property type="entry name" value="Hydrolase_3"/>
    <property type="match status" value="1"/>
</dbReference>
<keyword evidence="8" id="KW-0718">Serine biosynthesis</keyword>
<dbReference type="InterPro" id="IPR023214">
    <property type="entry name" value="HAD_sf"/>
</dbReference>
<proteinExistence type="predicted"/>
<dbReference type="GO" id="GO:0000287">
    <property type="term" value="F:magnesium ion binding"/>
    <property type="evidence" value="ECO:0007669"/>
    <property type="project" value="TreeGrafter"/>
</dbReference>
<dbReference type="PANTHER" id="PTHR43344">
    <property type="entry name" value="PHOSPHOSERINE PHOSPHATASE"/>
    <property type="match status" value="1"/>
</dbReference>
<dbReference type="GO" id="GO:0006564">
    <property type="term" value="P:L-serine biosynthetic process"/>
    <property type="evidence" value="ECO:0007669"/>
    <property type="project" value="UniProtKB-KW"/>
</dbReference>
<dbReference type="EC" id="3.1.3.3" evidence="3"/>
<dbReference type="InterPro" id="IPR036412">
    <property type="entry name" value="HAD-like_sf"/>
</dbReference>
<organism evidence="11 12">
    <name type="scientific">Acetobacter garciniae</name>
    <dbReference type="NCBI Taxonomy" id="2817435"/>
    <lineage>
        <taxon>Bacteria</taxon>
        <taxon>Pseudomonadati</taxon>
        <taxon>Pseudomonadota</taxon>
        <taxon>Alphaproteobacteria</taxon>
        <taxon>Acetobacterales</taxon>
        <taxon>Acetobacteraceae</taxon>
        <taxon>Acetobacter</taxon>
    </lineage>
</organism>
<reference evidence="11" key="1">
    <citation type="submission" date="2021-03" db="EMBL/GenBank/DDBJ databases">
        <title>The complete genome sequence of Acetobacter sp. TBRC 12339.</title>
        <authorList>
            <person name="Charoenyingcharoen P."/>
            <person name="Yukphan P."/>
        </authorList>
    </citation>
    <scope>NUCLEOTIDE SEQUENCE</scope>
    <source>
        <strain evidence="11">TBRC 12339</strain>
    </source>
</reference>
<dbReference type="GO" id="GO:0036424">
    <property type="term" value="F:L-phosphoserine phosphatase activity"/>
    <property type="evidence" value="ECO:0007669"/>
    <property type="project" value="TreeGrafter"/>
</dbReference>
<evidence type="ECO:0000256" key="10">
    <source>
        <dbReference type="ARBA" id="ARBA00048523"/>
    </source>
</evidence>
<evidence type="ECO:0000256" key="2">
    <source>
        <dbReference type="ARBA" id="ARBA00005135"/>
    </source>
</evidence>
<evidence type="ECO:0000313" key="11">
    <source>
        <dbReference type="EMBL" id="MBO1326390.1"/>
    </source>
</evidence>
<comment type="caution">
    <text evidence="11">The sequence shown here is derived from an EMBL/GenBank/DDBJ whole genome shotgun (WGS) entry which is preliminary data.</text>
</comment>
<keyword evidence="5" id="KW-0479">Metal-binding</keyword>
<keyword evidence="7" id="KW-0460">Magnesium</keyword>
<dbReference type="RefSeq" id="WP_207847073.1">
    <property type="nucleotide sequence ID" value="NZ_JAFVMH010000010.1"/>
</dbReference>
<accession>A0A939HL27</accession>
<gene>
    <name evidence="11" type="ORF">J2D77_14655</name>
</gene>
<dbReference type="SUPFAM" id="SSF56784">
    <property type="entry name" value="HAD-like"/>
    <property type="match status" value="1"/>
</dbReference>